<evidence type="ECO:0000313" key="2">
    <source>
        <dbReference type="EMBL" id="WOB08942.1"/>
    </source>
</evidence>
<dbReference type="EMBL" id="CP136336">
    <property type="protein sequence ID" value="WOB08942.1"/>
    <property type="molecule type" value="Genomic_DNA"/>
</dbReference>
<protein>
    <submittedName>
        <fullName evidence="2">Uncharacterized protein</fullName>
    </submittedName>
</protein>
<evidence type="ECO:0000256" key="1">
    <source>
        <dbReference type="SAM" id="SignalP"/>
    </source>
</evidence>
<organism evidence="2 3">
    <name type="scientific">Piscinibacter gummiphilus</name>
    <dbReference type="NCBI Taxonomy" id="946333"/>
    <lineage>
        <taxon>Bacteria</taxon>
        <taxon>Pseudomonadati</taxon>
        <taxon>Pseudomonadota</taxon>
        <taxon>Betaproteobacteria</taxon>
        <taxon>Burkholderiales</taxon>
        <taxon>Sphaerotilaceae</taxon>
        <taxon>Piscinibacter</taxon>
    </lineage>
</organism>
<keyword evidence="1" id="KW-0732">Signal</keyword>
<name>A0ABZ0CVE5_9BURK</name>
<reference evidence="2 3" key="1">
    <citation type="submission" date="2023-10" db="EMBL/GenBank/DDBJ databases">
        <title>Bacteria for the degradation of biodegradable plastic PBAT(Polybutylene adipate terephthalate).</title>
        <authorList>
            <person name="Weon H.-Y."/>
            <person name="Yeon J."/>
        </authorList>
    </citation>
    <scope>NUCLEOTIDE SEQUENCE [LARGE SCALE GENOMIC DNA]</scope>
    <source>
        <strain evidence="2 3">SBD 7-3</strain>
    </source>
</reference>
<sequence>MRKTRLHGWALAVVAGALLSACGGGGGDDSPPPLTEVPDSALASPAAYTQFARSLGALDTDEPLTLGRLEVAPTSETDEPVPLD</sequence>
<evidence type="ECO:0000313" key="3">
    <source>
        <dbReference type="Proteomes" id="UP001303946"/>
    </source>
</evidence>
<dbReference type="Proteomes" id="UP001303946">
    <property type="component" value="Chromosome"/>
</dbReference>
<dbReference type="RefSeq" id="WP_316701860.1">
    <property type="nucleotide sequence ID" value="NZ_CP136336.1"/>
</dbReference>
<feature type="chain" id="PRO_5046370143" evidence="1">
    <location>
        <begin position="27"/>
        <end position="84"/>
    </location>
</feature>
<feature type="signal peptide" evidence="1">
    <location>
        <begin position="1"/>
        <end position="26"/>
    </location>
</feature>
<gene>
    <name evidence="2" type="ORF">RXV79_02515</name>
</gene>
<dbReference type="PROSITE" id="PS51257">
    <property type="entry name" value="PROKAR_LIPOPROTEIN"/>
    <property type="match status" value="1"/>
</dbReference>
<accession>A0ABZ0CVE5</accession>
<proteinExistence type="predicted"/>
<keyword evidence="3" id="KW-1185">Reference proteome</keyword>